<evidence type="ECO:0000256" key="10">
    <source>
        <dbReference type="ARBA" id="ARBA00023285"/>
    </source>
</evidence>
<dbReference type="InterPro" id="IPR036264">
    <property type="entry name" value="Bact_exopeptidase_dim_dom"/>
</dbReference>
<evidence type="ECO:0000256" key="3">
    <source>
        <dbReference type="ARBA" id="ARBA00005130"/>
    </source>
</evidence>
<keyword evidence="15" id="KW-1185">Reference proteome</keyword>
<dbReference type="NCBIfam" id="TIGR01910">
    <property type="entry name" value="DapE-ArgE"/>
    <property type="match status" value="1"/>
</dbReference>
<dbReference type="EMBL" id="AOHS01000007">
    <property type="protein sequence ID" value="ELY34457.1"/>
    <property type="molecule type" value="Genomic_DNA"/>
</dbReference>
<dbReference type="EMBL" id="CP001932">
    <property type="protein sequence ID" value="ADD03693.1"/>
    <property type="molecule type" value="Genomic_DNA"/>
</dbReference>
<reference evidence="13 15" key="2">
    <citation type="journal article" date="2012" name="BMC Genomics">
        <title>A comparative genomics perspective on the genetic content of the alkaliphilic haloarchaeon Natrialba magadii ATCC 43099T.</title>
        <authorList>
            <person name="Siddaramappa S."/>
            <person name="Challacombe J.F."/>
            <person name="Decastro R.E."/>
            <person name="Pfeiffer F."/>
            <person name="Sastre D.E."/>
            <person name="Gimenez M.I."/>
            <person name="Paggi R.A."/>
            <person name="Detter J.C."/>
            <person name="Davenport K.W."/>
            <person name="Goodwin L.A."/>
            <person name="Kyrpides N."/>
            <person name="Tapia R."/>
            <person name="Pitluck S."/>
            <person name="Lucas S."/>
            <person name="Woyke T."/>
            <person name="Maupin-Furlow J.A."/>
        </authorList>
    </citation>
    <scope>NUCLEOTIDE SEQUENCE [LARGE SCALE GENOMIC DNA]</scope>
    <source>
        <strain evidence="13">ATCC 43099</strain>
        <strain evidence="15">ATCC 43099 / DSM 3394 / CCM 3739 / CIP 104546 / IAM 13178 / JCM 8861 / NBRC 102185 / NCIMB 2190 / MS3</strain>
    </source>
</reference>
<dbReference type="EC" id="3.5.1.18" evidence="5"/>
<dbReference type="SUPFAM" id="SSF53187">
    <property type="entry name" value="Zn-dependent exopeptidases"/>
    <property type="match status" value="1"/>
</dbReference>
<dbReference type="KEGG" id="nmg:Nmag_0094"/>
<keyword evidence="9" id="KW-0862">Zinc</keyword>
<evidence type="ECO:0000256" key="5">
    <source>
        <dbReference type="ARBA" id="ARBA00011921"/>
    </source>
</evidence>
<evidence type="ECO:0000313" key="14">
    <source>
        <dbReference type="EMBL" id="ELY34457.1"/>
    </source>
</evidence>
<dbReference type="GO" id="GO:0009089">
    <property type="term" value="P:lysine biosynthetic process via diaminopimelate"/>
    <property type="evidence" value="ECO:0007669"/>
    <property type="project" value="UniProtKB-UniPathway"/>
</dbReference>
<sequence>MSDAQQRAVVKRIEETRDELVGLVESLVEQPTHEGNEAAAQEVVIDELEGIGLEPDVWEPDVSELEDHPGYFDTKTYEEYGYDGRPNVAATIDGAGDGRSLGFSGHIDVVPVDEERWSYEPWAATVENGRIYGRGTCDMKGGLAAGIHAAKVLDELGVELAGDLILESTIDEEAGGTGGALSALERGYQPDAAIITEPYGVPNIGVASAGVLYFRVTVPGRAAHAAHAFNGVNAAWKATRIFEALRELESERKQRISFQPAVNERPAAEGSVTNLNVGIFDSGDWPSTVPSEATMECRLGWPPGESREEVRTEIEETIQDVVDQDEWLSENPPELEWFGWRAEAHEVDRDAEITQLVSDNAESVIGEDGTWVGGLAGLDERFYVNYYDIPCPSVGPRGENIHGADEYVEIDSLVETAQTLALTAIDWCGTERT</sequence>
<dbReference type="OrthoDB" id="24854at2157"/>
<evidence type="ECO:0000313" key="13">
    <source>
        <dbReference type="EMBL" id="ADD03693.1"/>
    </source>
</evidence>
<dbReference type="RefSeq" id="WP_004267084.1">
    <property type="nucleotide sequence ID" value="NC_013922.1"/>
</dbReference>
<keyword evidence="7" id="KW-0479">Metal-binding</keyword>
<evidence type="ECO:0000256" key="6">
    <source>
        <dbReference type="ARBA" id="ARBA00016853"/>
    </source>
</evidence>
<dbReference type="InterPro" id="IPR011650">
    <property type="entry name" value="Peptidase_M20_dimer"/>
</dbReference>
<dbReference type="Proteomes" id="UP000011543">
    <property type="component" value="Unassembled WGS sequence"/>
</dbReference>
<evidence type="ECO:0000256" key="2">
    <source>
        <dbReference type="ARBA" id="ARBA00001947"/>
    </source>
</evidence>
<dbReference type="InterPro" id="IPR002933">
    <property type="entry name" value="Peptidase_M20"/>
</dbReference>
<dbReference type="GO" id="GO:0046872">
    <property type="term" value="F:metal ion binding"/>
    <property type="evidence" value="ECO:0007669"/>
    <property type="project" value="UniProtKB-KW"/>
</dbReference>
<dbReference type="PaxDb" id="547559-Nmag_0094"/>
<comment type="cofactor">
    <cofactor evidence="1">
        <name>Co(2+)</name>
        <dbReference type="ChEBI" id="CHEBI:48828"/>
    </cofactor>
</comment>
<keyword evidence="8" id="KW-0378">Hydrolase</keyword>
<dbReference type="InterPro" id="IPR001261">
    <property type="entry name" value="ArgE/DapE_CS"/>
</dbReference>
<dbReference type="GO" id="GO:0009014">
    <property type="term" value="F:succinyl-diaminopimelate desuccinylase activity"/>
    <property type="evidence" value="ECO:0007669"/>
    <property type="project" value="UniProtKB-EC"/>
</dbReference>
<reference evidence="15" key="1">
    <citation type="submission" date="2010-02" db="EMBL/GenBank/DDBJ databases">
        <title>Complete sequence of chromosome of Natrialba magadii ATCC 43099.</title>
        <authorList>
            <consortium name="US DOE Joint Genome Institute"/>
            <person name="Lucas S."/>
            <person name="Copeland A."/>
            <person name="Lapidus A."/>
            <person name="Cheng J.-F."/>
            <person name="Bruce D."/>
            <person name="Goodwin L."/>
            <person name="Pitluck S."/>
            <person name="Davenport K."/>
            <person name="Saunders E."/>
            <person name="Detter J.C."/>
            <person name="Han C."/>
            <person name="Tapia R."/>
            <person name="Land M."/>
            <person name="Hauser L."/>
            <person name="Kyrpides N."/>
            <person name="Mikhailova N."/>
            <person name="De Castro R.E."/>
            <person name="Maupin-Furlow J.A."/>
            <person name="Woyke T."/>
        </authorList>
    </citation>
    <scope>NUCLEOTIDE SEQUENCE [LARGE SCALE GENOMIC DNA]</scope>
    <source>
        <strain evidence="15">ATCC 43099 / DSM 3394 / CCM 3739 / CIP 104546 / IAM 13178 / JCM 8861 / NBRC 102185 / NCIMB 2190 / MS3</strain>
    </source>
</reference>
<evidence type="ECO:0000256" key="9">
    <source>
        <dbReference type="ARBA" id="ARBA00022833"/>
    </source>
</evidence>
<dbReference type="eggNOG" id="arCOG01107">
    <property type="taxonomic scope" value="Archaea"/>
</dbReference>
<dbReference type="Pfam" id="PF01546">
    <property type="entry name" value="Peptidase_M20"/>
    <property type="match status" value="1"/>
</dbReference>
<dbReference type="PANTHER" id="PTHR43808:SF25">
    <property type="entry name" value="PEPTIDASE M20 DIMERISATION DOMAIN-CONTAINING PROTEIN"/>
    <property type="match status" value="1"/>
</dbReference>
<reference evidence="14 16" key="3">
    <citation type="journal article" date="2014" name="PLoS Genet.">
        <title>Phylogenetically driven sequencing of extremely halophilic archaea reveals strategies for static and dynamic osmo-response.</title>
        <authorList>
            <person name="Becker E.A."/>
            <person name="Seitzer P.M."/>
            <person name="Tritt A."/>
            <person name="Larsen D."/>
            <person name="Krusor M."/>
            <person name="Yao A.I."/>
            <person name="Wu D."/>
            <person name="Madern D."/>
            <person name="Eisen J.A."/>
            <person name="Darling A.E."/>
            <person name="Facciotti M.T."/>
        </authorList>
    </citation>
    <scope>NUCLEOTIDE SEQUENCE [LARGE SCALE GENOMIC DNA]</scope>
    <source>
        <strain evidence="16">ATCC 43099 / DSM 3394 / CCM 3739 / CIP 104546 / IAM 13178 / JCM 8861 / NBRC 102185 / NCIMB 2190 / MS3</strain>
        <strain evidence="14">MS-3</strain>
    </source>
</reference>
<dbReference type="SUPFAM" id="SSF55031">
    <property type="entry name" value="Bacterial exopeptidase dimerisation domain"/>
    <property type="match status" value="1"/>
</dbReference>
<dbReference type="Gene3D" id="3.30.70.360">
    <property type="match status" value="1"/>
</dbReference>
<gene>
    <name evidence="13" type="ordered locus">Nmag_0094</name>
    <name evidence="14" type="ORF">C500_00942</name>
</gene>
<dbReference type="PROSITE" id="PS00758">
    <property type="entry name" value="ARGE_DAPE_CPG2_1"/>
    <property type="match status" value="1"/>
</dbReference>
<comment type="similarity">
    <text evidence="4">Belongs to the peptidase M20A family.</text>
</comment>
<dbReference type="InterPro" id="IPR010182">
    <property type="entry name" value="ArgE/DapE"/>
</dbReference>
<dbReference type="GeneID" id="8822913"/>
<dbReference type="Pfam" id="PF07687">
    <property type="entry name" value="M20_dimer"/>
    <property type="match status" value="1"/>
</dbReference>
<evidence type="ECO:0000256" key="11">
    <source>
        <dbReference type="ARBA" id="ARBA00051301"/>
    </source>
</evidence>
<dbReference type="PATRIC" id="fig|547559.17.peg.179"/>
<dbReference type="AlphaFoldDB" id="D3SVX4"/>
<accession>D3SVX4</accession>
<dbReference type="Proteomes" id="UP000001879">
    <property type="component" value="Chromosome"/>
</dbReference>
<comment type="pathway">
    <text evidence="3">Amino-acid biosynthesis; L-lysine biosynthesis via DAP pathway; LL-2,6-diaminopimelate from (S)-tetrahydrodipicolinate (succinylase route): step 3/3.</text>
</comment>
<evidence type="ECO:0000259" key="12">
    <source>
        <dbReference type="Pfam" id="PF07687"/>
    </source>
</evidence>
<protein>
    <recommendedName>
        <fullName evidence="6">Probable succinyl-diaminopimelate desuccinylase</fullName>
        <ecNumber evidence="5">3.5.1.18</ecNumber>
    </recommendedName>
</protein>
<reference evidence="13" key="4">
    <citation type="submission" date="2016-09" db="EMBL/GenBank/DDBJ databases">
        <authorList>
            <person name="Pfeiffer F."/>
        </authorList>
    </citation>
    <scope>NUCLEOTIDE SEQUENCE</scope>
    <source>
        <strain evidence="13">ATCC 43099</strain>
    </source>
</reference>
<dbReference type="UniPathway" id="UPA00034">
    <property type="reaction ID" value="UER00021"/>
</dbReference>
<dbReference type="HOGENOM" id="CLU_021802_0_2_2"/>
<evidence type="ECO:0000256" key="8">
    <source>
        <dbReference type="ARBA" id="ARBA00022801"/>
    </source>
</evidence>
<evidence type="ECO:0000256" key="7">
    <source>
        <dbReference type="ARBA" id="ARBA00022723"/>
    </source>
</evidence>
<dbReference type="PANTHER" id="PTHR43808">
    <property type="entry name" value="ACETYLORNITHINE DEACETYLASE"/>
    <property type="match status" value="1"/>
</dbReference>
<feature type="domain" description="Peptidase M20 dimerisation" evidence="12">
    <location>
        <begin position="207"/>
        <end position="323"/>
    </location>
</feature>
<proteinExistence type="inferred from homology"/>
<evidence type="ECO:0000313" key="16">
    <source>
        <dbReference type="Proteomes" id="UP000011543"/>
    </source>
</evidence>
<evidence type="ECO:0000313" key="15">
    <source>
        <dbReference type="Proteomes" id="UP000001879"/>
    </source>
</evidence>
<name>D3SVX4_NATMM</name>
<comment type="cofactor">
    <cofactor evidence="2">
        <name>Zn(2+)</name>
        <dbReference type="ChEBI" id="CHEBI:29105"/>
    </cofactor>
</comment>
<dbReference type="STRING" id="547559.Nmag_0094"/>
<organism evidence="13 15">
    <name type="scientific">Natrialba magadii (strain ATCC 43099 / DSM 3394 / CCM 3739 / CIP 104546 / IAM 13178 / JCM 8861 / NBRC 102185 / NCIMB 2190 / MS3)</name>
    <name type="common">Natronobacterium magadii</name>
    <dbReference type="NCBI Taxonomy" id="547559"/>
    <lineage>
        <taxon>Archaea</taxon>
        <taxon>Methanobacteriati</taxon>
        <taxon>Methanobacteriota</taxon>
        <taxon>Stenosarchaea group</taxon>
        <taxon>Halobacteria</taxon>
        <taxon>Halobacteriales</taxon>
        <taxon>Natrialbaceae</taxon>
        <taxon>Natrialba</taxon>
    </lineage>
</organism>
<keyword evidence="10" id="KW-0170">Cobalt</keyword>
<dbReference type="Gene3D" id="3.40.630.10">
    <property type="entry name" value="Zn peptidases"/>
    <property type="match status" value="1"/>
</dbReference>
<dbReference type="InterPro" id="IPR050072">
    <property type="entry name" value="Peptidase_M20A"/>
</dbReference>
<comment type="catalytic activity">
    <reaction evidence="11">
        <text>N-succinyl-(2S,6S)-2,6-diaminopimelate + H2O = (2S,6S)-2,6-diaminopimelate + succinate</text>
        <dbReference type="Rhea" id="RHEA:22608"/>
        <dbReference type="ChEBI" id="CHEBI:15377"/>
        <dbReference type="ChEBI" id="CHEBI:30031"/>
        <dbReference type="ChEBI" id="CHEBI:57609"/>
        <dbReference type="ChEBI" id="CHEBI:58087"/>
        <dbReference type="EC" id="3.5.1.18"/>
    </reaction>
</comment>
<evidence type="ECO:0000256" key="1">
    <source>
        <dbReference type="ARBA" id="ARBA00001941"/>
    </source>
</evidence>
<evidence type="ECO:0000256" key="4">
    <source>
        <dbReference type="ARBA" id="ARBA00006247"/>
    </source>
</evidence>